<evidence type="ECO:0000313" key="1">
    <source>
        <dbReference type="EMBL" id="MDQ0416906.1"/>
    </source>
</evidence>
<proteinExistence type="predicted"/>
<keyword evidence="2" id="KW-1185">Reference proteome</keyword>
<sequence>MIQWTILPSDWNNQTDQAYQPHFQECTVDGIQMVIEVFPTGKAQINRLLSPDPQDYLNPKYQPGTELTLQPLLDSTYSSQSILDWQ</sequence>
<evidence type="ECO:0008006" key="3">
    <source>
        <dbReference type="Google" id="ProtNLM"/>
    </source>
</evidence>
<comment type="caution">
    <text evidence="1">The sequence shown here is derived from an EMBL/GenBank/DDBJ whole genome shotgun (WGS) entry which is preliminary data.</text>
</comment>
<dbReference type="EMBL" id="JAUSUV010000004">
    <property type="protein sequence ID" value="MDQ0416906.1"/>
    <property type="molecule type" value="Genomic_DNA"/>
</dbReference>
<dbReference type="Proteomes" id="UP001238450">
    <property type="component" value="Unassembled WGS sequence"/>
</dbReference>
<accession>A0AAJ1WTE6</accession>
<dbReference type="AlphaFoldDB" id="A0AAJ1WTE6"/>
<gene>
    <name evidence="1" type="ORF">J2Z48_001078</name>
</gene>
<reference evidence="1 2" key="1">
    <citation type="submission" date="2023-07" db="EMBL/GenBank/DDBJ databases">
        <title>Genomic Encyclopedia of Type Strains, Phase IV (KMG-IV): sequencing the most valuable type-strain genomes for metagenomic binning, comparative biology and taxonomic classification.</title>
        <authorList>
            <person name="Goeker M."/>
        </authorList>
    </citation>
    <scope>NUCLEOTIDE SEQUENCE [LARGE SCALE GENOMIC DNA]</scope>
    <source>
        <strain evidence="1 2">DSM 46876</strain>
    </source>
</reference>
<dbReference type="RefSeq" id="WP_307251580.1">
    <property type="nucleotide sequence ID" value="NZ_JAUSUV010000004.1"/>
</dbReference>
<organism evidence="1 2">
    <name type="scientific">Croceifilum oryzae</name>
    <dbReference type="NCBI Taxonomy" id="1553429"/>
    <lineage>
        <taxon>Bacteria</taxon>
        <taxon>Bacillati</taxon>
        <taxon>Bacillota</taxon>
        <taxon>Bacilli</taxon>
        <taxon>Bacillales</taxon>
        <taxon>Thermoactinomycetaceae</taxon>
        <taxon>Croceifilum</taxon>
    </lineage>
</organism>
<evidence type="ECO:0000313" key="2">
    <source>
        <dbReference type="Proteomes" id="UP001238450"/>
    </source>
</evidence>
<name>A0AAJ1WTE6_9BACL</name>
<protein>
    <recommendedName>
        <fullName evidence="3">YlzJ-like protein</fullName>
    </recommendedName>
</protein>
<dbReference type="InterPro" id="IPR025619">
    <property type="entry name" value="YlzJ"/>
</dbReference>
<dbReference type="Pfam" id="PF14035">
    <property type="entry name" value="YlzJ"/>
    <property type="match status" value="1"/>
</dbReference>